<dbReference type="RefSeq" id="WP_112058700.1">
    <property type="nucleotide sequence ID" value="NZ_UAWL01000006.1"/>
</dbReference>
<feature type="signal peptide" evidence="1">
    <location>
        <begin position="1"/>
        <end position="21"/>
    </location>
</feature>
<dbReference type="EMBL" id="UAWL01000006">
    <property type="protein sequence ID" value="SQB98805.1"/>
    <property type="molecule type" value="Genomic_DNA"/>
</dbReference>
<name>A0A2X3BRP9_9HELI</name>
<protein>
    <submittedName>
        <fullName evidence="2">Periplasmic protein</fullName>
    </submittedName>
</protein>
<dbReference type="Proteomes" id="UP000250166">
    <property type="component" value="Unassembled WGS sequence"/>
</dbReference>
<dbReference type="AlphaFoldDB" id="A0A2X3BRP9"/>
<gene>
    <name evidence="2" type="ORF">NCTC13102_01272</name>
</gene>
<evidence type="ECO:0000313" key="2">
    <source>
        <dbReference type="EMBL" id="SQB98805.1"/>
    </source>
</evidence>
<sequence>MKIYVLIAILAQALCAQWVMFSDGVDTYLYNDQSGDVYVRYKKGGKNYEDAFIKMPAGIVPKVESRAESKRESIADKTTESSKKQNLEAIQKSQELLRQSIDSSSLLE</sequence>
<evidence type="ECO:0000256" key="1">
    <source>
        <dbReference type="SAM" id="SignalP"/>
    </source>
</evidence>
<evidence type="ECO:0000313" key="3">
    <source>
        <dbReference type="Proteomes" id="UP000250166"/>
    </source>
</evidence>
<feature type="chain" id="PRO_5015925727" evidence="1">
    <location>
        <begin position="22"/>
        <end position="108"/>
    </location>
</feature>
<keyword evidence="1" id="KW-0732">Signal</keyword>
<accession>A0A2X3BRP9</accession>
<reference evidence="2 3" key="1">
    <citation type="submission" date="2018-06" db="EMBL/GenBank/DDBJ databases">
        <authorList>
            <consortium name="Pathogen Informatics"/>
            <person name="Doyle S."/>
        </authorList>
    </citation>
    <scope>NUCLEOTIDE SEQUENCE [LARGE SCALE GENOMIC DNA]</scope>
    <source>
        <strain evidence="2 3">NCTC13102</strain>
    </source>
</reference>
<proteinExistence type="predicted"/>
<organism evidence="2 3">
    <name type="scientific">Helicobacter fennelliae</name>
    <dbReference type="NCBI Taxonomy" id="215"/>
    <lineage>
        <taxon>Bacteria</taxon>
        <taxon>Pseudomonadati</taxon>
        <taxon>Campylobacterota</taxon>
        <taxon>Epsilonproteobacteria</taxon>
        <taxon>Campylobacterales</taxon>
        <taxon>Helicobacteraceae</taxon>
        <taxon>Helicobacter</taxon>
    </lineage>
</organism>